<accession>A0A0S1X961</accession>
<evidence type="ECO:0000313" key="1">
    <source>
        <dbReference type="EMBL" id="ALM74311.1"/>
    </source>
</evidence>
<dbReference type="Proteomes" id="UP000066042">
    <property type="component" value="Chromosome"/>
</dbReference>
<evidence type="ECO:0008006" key="3">
    <source>
        <dbReference type="Google" id="ProtNLM"/>
    </source>
</evidence>
<dbReference type="InterPro" id="IPR034904">
    <property type="entry name" value="FSCA_dom_sf"/>
</dbReference>
<proteinExistence type="predicted"/>
<dbReference type="PATRIC" id="fig|55802.8.peg.329"/>
<dbReference type="SUPFAM" id="SSF117916">
    <property type="entry name" value="Fe-S cluster assembly (FSCA) domain-like"/>
    <property type="match status" value="1"/>
</dbReference>
<dbReference type="OMA" id="RYYPIEE"/>
<dbReference type="GeneID" id="26135627"/>
<dbReference type="RefSeq" id="WP_013466559.1">
    <property type="nucleotide sequence ID" value="NZ_CP013050.1"/>
</dbReference>
<protein>
    <recommendedName>
        <fullName evidence="3">MIP18 family-like domain-containing protein</fullName>
    </recommendedName>
</protein>
<dbReference type="Gene3D" id="3.30.300.130">
    <property type="entry name" value="Fe-S cluster assembly (FSCA)"/>
    <property type="match status" value="1"/>
</dbReference>
<reference evidence="1 2" key="1">
    <citation type="journal article" date="2016" name="Genome Announc.">
        <title>Complete genome sequence of the hyperthermophilic and piezophilic archaeon Thermococcus barophilus Ch5, capable of growth at the expense of hydrogenogenesis from carbon monoxide and formate.</title>
        <authorList>
            <person name="Oger P."/>
            <person name="Sokolova T.G."/>
            <person name="Kozhevnikova D.A."/>
            <person name="Taranov E.A."/>
            <person name="Vannier P."/>
            <person name="Lee H.S."/>
            <person name="Kwon K.K."/>
            <person name="Kang S.G."/>
            <person name="Lee J.H."/>
            <person name="Bonch-Osmolovskaya E.A."/>
            <person name="Lebedinsky A.V."/>
        </authorList>
    </citation>
    <scope>NUCLEOTIDE SEQUENCE [LARGE SCALE GENOMIC DNA]</scope>
    <source>
        <strain evidence="2">Ch5</strain>
    </source>
</reference>
<dbReference type="EMBL" id="CP013050">
    <property type="protein sequence ID" value="ALM74311.1"/>
    <property type="molecule type" value="Genomic_DNA"/>
</dbReference>
<dbReference type="STRING" id="55802.TBCH5v1_0335"/>
<dbReference type="AlphaFoldDB" id="A0A0S1X961"/>
<evidence type="ECO:0000313" key="2">
    <source>
        <dbReference type="Proteomes" id="UP000066042"/>
    </source>
</evidence>
<organism evidence="1 2">
    <name type="scientific">Thermococcus barophilus</name>
    <dbReference type="NCBI Taxonomy" id="55802"/>
    <lineage>
        <taxon>Archaea</taxon>
        <taxon>Methanobacteriati</taxon>
        <taxon>Methanobacteriota</taxon>
        <taxon>Thermococci</taxon>
        <taxon>Thermococcales</taxon>
        <taxon>Thermococcaceae</taxon>
        <taxon>Thermococcus</taxon>
    </lineage>
</organism>
<dbReference type="GeneID" id="10040602"/>
<sequence length="97" mass="11289">MEIDRIYESLKTVKEPISGENIVKLGIVTKIVRDNGKIVIYLDLARRTPQSPFEMAITWTVHAKIVKEIVKVLEDKIPEFEIIDSMTLQRYYPLEEV</sequence>
<name>A0A0S1X961_THEBA</name>
<gene>
    <name evidence="1" type="ORF">TBCH5v1_0335</name>
</gene>